<reference evidence="2" key="1">
    <citation type="submission" date="2019-08" db="EMBL/GenBank/DDBJ databases">
        <authorList>
            <person name="Kucharzyk K."/>
            <person name="Murdoch R.W."/>
            <person name="Higgins S."/>
            <person name="Loffler F."/>
        </authorList>
    </citation>
    <scope>NUCLEOTIDE SEQUENCE</scope>
</reference>
<evidence type="ECO:0000313" key="2">
    <source>
        <dbReference type="EMBL" id="MPN42358.1"/>
    </source>
</evidence>
<accession>A0A645HTI5</accession>
<keyword evidence="1" id="KW-1133">Transmembrane helix</keyword>
<proteinExistence type="predicted"/>
<feature type="transmembrane region" description="Helical" evidence="1">
    <location>
        <begin position="13"/>
        <end position="31"/>
    </location>
</feature>
<keyword evidence="1" id="KW-0472">Membrane</keyword>
<dbReference type="EMBL" id="VSSQ01100060">
    <property type="protein sequence ID" value="MPN42358.1"/>
    <property type="molecule type" value="Genomic_DNA"/>
</dbReference>
<keyword evidence="1" id="KW-0812">Transmembrane</keyword>
<gene>
    <name evidence="2" type="ORF">SDC9_189915</name>
</gene>
<protein>
    <submittedName>
        <fullName evidence="2">Uncharacterized protein</fullName>
    </submittedName>
</protein>
<name>A0A645HTI5_9ZZZZ</name>
<sequence>MVYTIEKTTERNLAMYNFLFFILIIFIGFFISKNNYKNRATTINSNLLEYADEIIKIYNNLTEANQNSFKNSLKQREAYVFNNLIDNFYHDANNINVLQNSLFIMEDIMKKLKIITTNNKI</sequence>
<evidence type="ECO:0000256" key="1">
    <source>
        <dbReference type="SAM" id="Phobius"/>
    </source>
</evidence>
<comment type="caution">
    <text evidence="2">The sequence shown here is derived from an EMBL/GenBank/DDBJ whole genome shotgun (WGS) entry which is preliminary data.</text>
</comment>
<dbReference type="AlphaFoldDB" id="A0A645HTI5"/>
<organism evidence="2">
    <name type="scientific">bioreactor metagenome</name>
    <dbReference type="NCBI Taxonomy" id="1076179"/>
    <lineage>
        <taxon>unclassified sequences</taxon>
        <taxon>metagenomes</taxon>
        <taxon>ecological metagenomes</taxon>
    </lineage>
</organism>